<dbReference type="EMBL" id="JAULSO010000001">
    <property type="protein sequence ID" value="KAK3692093.1"/>
    <property type="molecule type" value="Genomic_DNA"/>
</dbReference>
<evidence type="ECO:0000313" key="1">
    <source>
        <dbReference type="EMBL" id="KAK3692093.1"/>
    </source>
</evidence>
<reference evidence="1" key="1">
    <citation type="journal article" date="2023" name="Mol. Phylogenet. Evol.">
        <title>Genome-scale phylogeny and comparative genomics of the fungal order Sordariales.</title>
        <authorList>
            <person name="Hensen N."/>
            <person name="Bonometti L."/>
            <person name="Westerberg I."/>
            <person name="Brannstrom I.O."/>
            <person name="Guillou S."/>
            <person name="Cros-Aarteil S."/>
            <person name="Calhoun S."/>
            <person name="Haridas S."/>
            <person name="Kuo A."/>
            <person name="Mondo S."/>
            <person name="Pangilinan J."/>
            <person name="Riley R."/>
            <person name="LaButti K."/>
            <person name="Andreopoulos B."/>
            <person name="Lipzen A."/>
            <person name="Chen C."/>
            <person name="Yan M."/>
            <person name="Daum C."/>
            <person name="Ng V."/>
            <person name="Clum A."/>
            <person name="Steindorff A."/>
            <person name="Ohm R.A."/>
            <person name="Martin F."/>
            <person name="Silar P."/>
            <person name="Natvig D.O."/>
            <person name="Lalanne C."/>
            <person name="Gautier V."/>
            <person name="Ament-Velasquez S.L."/>
            <person name="Kruys A."/>
            <person name="Hutchinson M.I."/>
            <person name="Powell A.J."/>
            <person name="Barry K."/>
            <person name="Miller A.N."/>
            <person name="Grigoriev I.V."/>
            <person name="Debuchy R."/>
            <person name="Gladieux P."/>
            <person name="Hiltunen Thoren M."/>
            <person name="Johannesson H."/>
        </authorList>
    </citation>
    <scope>NUCLEOTIDE SEQUENCE</scope>
    <source>
        <strain evidence="1">CBS 314.62</strain>
    </source>
</reference>
<dbReference type="AlphaFoldDB" id="A0AAE1CFA2"/>
<accession>A0AAE1CFA2</accession>
<sequence length="108" mass="12159">MPPIGRITLLFLVELGSWQGYLSHERSAFLIRFRRPNRFDSPDRATSHLRSAQVPARRRMAHFQPGVECDLPSLGTHDQANGHPQFVSPSIRYPSRIRIVRAGAASAV</sequence>
<dbReference type="Proteomes" id="UP001270362">
    <property type="component" value="Unassembled WGS sequence"/>
</dbReference>
<keyword evidence="2" id="KW-1185">Reference proteome</keyword>
<comment type="caution">
    <text evidence="1">The sequence shown here is derived from an EMBL/GenBank/DDBJ whole genome shotgun (WGS) entry which is preliminary data.</text>
</comment>
<name>A0AAE1CFA2_9PEZI</name>
<proteinExistence type="predicted"/>
<protein>
    <submittedName>
        <fullName evidence="1">Uncharacterized protein</fullName>
    </submittedName>
</protein>
<evidence type="ECO:0000313" key="2">
    <source>
        <dbReference type="Proteomes" id="UP001270362"/>
    </source>
</evidence>
<reference evidence="1" key="2">
    <citation type="submission" date="2023-06" db="EMBL/GenBank/DDBJ databases">
        <authorList>
            <consortium name="Lawrence Berkeley National Laboratory"/>
            <person name="Haridas S."/>
            <person name="Hensen N."/>
            <person name="Bonometti L."/>
            <person name="Westerberg I."/>
            <person name="Brannstrom I.O."/>
            <person name="Guillou S."/>
            <person name="Cros-Aarteil S."/>
            <person name="Calhoun S."/>
            <person name="Kuo A."/>
            <person name="Mondo S."/>
            <person name="Pangilinan J."/>
            <person name="Riley R."/>
            <person name="Labutti K."/>
            <person name="Andreopoulos B."/>
            <person name="Lipzen A."/>
            <person name="Chen C."/>
            <person name="Yanf M."/>
            <person name="Daum C."/>
            <person name="Ng V."/>
            <person name="Clum A."/>
            <person name="Steindorff A."/>
            <person name="Ohm R."/>
            <person name="Martin F."/>
            <person name="Silar P."/>
            <person name="Natvig D."/>
            <person name="Lalanne C."/>
            <person name="Gautier V."/>
            <person name="Ament-Velasquez S.L."/>
            <person name="Kruys A."/>
            <person name="Hutchinson M.I."/>
            <person name="Powell A.J."/>
            <person name="Barry K."/>
            <person name="Miller A.N."/>
            <person name="Grigoriev I.V."/>
            <person name="Debuchy R."/>
            <person name="Gladieux P."/>
            <person name="Thoren M.H."/>
            <person name="Johannesson H."/>
        </authorList>
    </citation>
    <scope>NUCLEOTIDE SEQUENCE</scope>
    <source>
        <strain evidence="1">CBS 314.62</strain>
    </source>
</reference>
<organism evidence="1 2">
    <name type="scientific">Podospora appendiculata</name>
    <dbReference type="NCBI Taxonomy" id="314037"/>
    <lineage>
        <taxon>Eukaryota</taxon>
        <taxon>Fungi</taxon>
        <taxon>Dikarya</taxon>
        <taxon>Ascomycota</taxon>
        <taxon>Pezizomycotina</taxon>
        <taxon>Sordariomycetes</taxon>
        <taxon>Sordariomycetidae</taxon>
        <taxon>Sordariales</taxon>
        <taxon>Podosporaceae</taxon>
        <taxon>Podospora</taxon>
    </lineage>
</organism>
<gene>
    <name evidence="1" type="ORF">B0T22DRAFT_446399</name>
</gene>